<evidence type="ECO:0000313" key="6">
    <source>
        <dbReference type="Proteomes" id="UP001240157"/>
    </source>
</evidence>
<evidence type="ECO:0000313" key="2">
    <source>
        <dbReference type="EMBL" id="PTG26591.1"/>
    </source>
</evidence>
<evidence type="ECO:0000313" key="3">
    <source>
        <dbReference type="EMBL" id="PTG68384.1"/>
    </source>
</evidence>
<comment type="caution">
    <text evidence="2">The sequence shown here is derived from an EMBL/GenBank/DDBJ whole genome shotgun (WGS) entry which is preliminary data.</text>
</comment>
<evidence type="ECO:0000313" key="4">
    <source>
        <dbReference type="Proteomes" id="UP000242008"/>
    </source>
</evidence>
<keyword evidence="4" id="KW-1185">Reference proteome</keyword>
<dbReference type="Proteomes" id="UP001240157">
    <property type="component" value="Unassembled WGS sequence"/>
</dbReference>
<reference evidence="4 5" key="1">
    <citation type="journal article" date="2016" name="Front. Microbiol.">
        <title>Comprehensive Phylogenetic Analysis of Bovine Non-aureus Staphylococci Species Based on Whole-Genome Sequencing.</title>
        <authorList>
            <person name="Naushad S."/>
            <person name="Barkema H.W."/>
            <person name="Luby C."/>
            <person name="Condas L.A."/>
            <person name="Nobrega D.B."/>
            <person name="Carson D.A."/>
            <person name="De Buck J."/>
        </authorList>
    </citation>
    <scope>NUCLEOTIDE SEQUENCE [LARGE SCALE GENOMIC DNA]</scope>
    <source>
        <strain evidence="2 5">SNUC 105</strain>
        <strain evidence="3 4">SNUC 1363</strain>
    </source>
</reference>
<gene>
    <name evidence="2" type="ORF">BU638_08425</name>
    <name evidence="3" type="ORF">BU676_10375</name>
    <name evidence="1" type="ORF">RCF65_03275</name>
</gene>
<reference evidence="1 6" key="3">
    <citation type="submission" date="2023-08" db="EMBL/GenBank/DDBJ databases">
        <title>Whole genome sequencing of Staphylococcus chromogenes NNSch 2386.</title>
        <authorList>
            <person name="Kropotov V.S."/>
            <person name="Boriskina E.V."/>
            <person name="Gordinskaya N.A."/>
            <person name="Shkurkina I.S."/>
            <person name="Kryazhev D.V."/>
            <person name="Alekseeva A.E."/>
            <person name="Makhova M.A."/>
        </authorList>
    </citation>
    <scope>NUCLEOTIDE SEQUENCE [LARGE SCALE GENOMIC DNA]</scope>
    <source>
        <strain evidence="1 6">NNSch 2386</strain>
    </source>
</reference>
<reference evidence="2" key="2">
    <citation type="submission" date="2018-03" db="EMBL/GenBank/DDBJ databases">
        <authorList>
            <person name="Naushad S."/>
        </authorList>
    </citation>
    <scope>NUCLEOTIDE SEQUENCE</scope>
    <source>
        <strain evidence="2">SNUC 105</strain>
        <strain evidence="3">SNUC 1363</strain>
    </source>
</reference>
<dbReference type="Proteomes" id="UP000242144">
    <property type="component" value="Unassembled WGS sequence"/>
</dbReference>
<dbReference type="EMBL" id="PZAO01000030">
    <property type="protein sequence ID" value="PTG68384.1"/>
    <property type="molecule type" value="Genomic_DNA"/>
</dbReference>
<dbReference type="RefSeq" id="WP_037572029.1">
    <property type="nucleotide sequence ID" value="NZ_CP133242.1"/>
</dbReference>
<name>A0AAJ2K6E7_STACR</name>
<protein>
    <submittedName>
        <fullName evidence="2">Uncharacterized protein</fullName>
    </submittedName>
</protein>
<proteinExistence type="predicted"/>
<sequence length="78" mass="8754">MGVPMYEYVVYKGDEVICAGTKDEVVKKLGINKNNLDSIANNRTEKREADAYERNGYSKRMVAVKVSIAELQKELGLV</sequence>
<dbReference type="AlphaFoldDB" id="A0AAJ2K6E7"/>
<dbReference type="EMBL" id="JAVGJF010000011">
    <property type="protein sequence ID" value="MDQ7175004.1"/>
    <property type="molecule type" value="Genomic_DNA"/>
</dbReference>
<organism evidence="2 5">
    <name type="scientific">Staphylococcus chromogenes</name>
    <name type="common">Staphylococcus hyicus subsp. chromogenes</name>
    <dbReference type="NCBI Taxonomy" id="46126"/>
    <lineage>
        <taxon>Bacteria</taxon>
        <taxon>Bacillati</taxon>
        <taxon>Bacillota</taxon>
        <taxon>Bacilli</taxon>
        <taxon>Bacillales</taxon>
        <taxon>Staphylococcaceae</taxon>
        <taxon>Staphylococcus</taxon>
    </lineage>
</organism>
<accession>A0AAJ2K6E7</accession>
<evidence type="ECO:0000313" key="5">
    <source>
        <dbReference type="Proteomes" id="UP000242144"/>
    </source>
</evidence>
<dbReference type="EMBL" id="PZCM01000010">
    <property type="protein sequence ID" value="PTG26591.1"/>
    <property type="molecule type" value="Genomic_DNA"/>
</dbReference>
<dbReference type="Proteomes" id="UP000242008">
    <property type="component" value="Unassembled WGS sequence"/>
</dbReference>
<evidence type="ECO:0000313" key="1">
    <source>
        <dbReference type="EMBL" id="MDQ7175004.1"/>
    </source>
</evidence>